<accession>A0A1Q9A3C3</accession>
<evidence type="ECO:0000313" key="2">
    <source>
        <dbReference type="EMBL" id="OLP49059.1"/>
    </source>
</evidence>
<evidence type="ECO:0008006" key="5">
    <source>
        <dbReference type="Google" id="ProtNLM"/>
    </source>
</evidence>
<dbReference type="EMBL" id="MKIN01000022">
    <property type="protein sequence ID" value="OLP49059.1"/>
    <property type="molecule type" value="Genomic_DNA"/>
</dbReference>
<name>A0A1Q9A3C3_9HYPH</name>
<evidence type="ECO:0000313" key="1">
    <source>
        <dbReference type="EMBL" id="MBB4006043.1"/>
    </source>
</evidence>
<gene>
    <name evidence="2" type="ORF">BJF91_18300</name>
    <name evidence="1" type="ORF">GGQ71_000279</name>
</gene>
<dbReference type="AlphaFoldDB" id="A0A1Q9A3C3"/>
<keyword evidence="3" id="KW-1185">Reference proteome</keyword>
<dbReference type="Proteomes" id="UP000544107">
    <property type="component" value="Unassembled WGS sequence"/>
</dbReference>
<dbReference type="InterPro" id="IPR018775">
    <property type="entry name" value="RlaP"/>
</dbReference>
<dbReference type="RefSeq" id="WP_075614850.1">
    <property type="nucleotide sequence ID" value="NZ_JACIED010000001.1"/>
</dbReference>
<dbReference type="Proteomes" id="UP000185598">
    <property type="component" value="Unassembled WGS sequence"/>
</dbReference>
<dbReference type="EMBL" id="JACIED010000001">
    <property type="protein sequence ID" value="MBB4006043.1"/>
    <property type="molecule type" value="Genomic_DNA"/>
</dbReference>
<sequence length="326" mass="36298">MDTIMRIKFGSHLYGTSTPASDIDYKSIFIPPAREIVLQDIREVITNQRPKQVGERNVAGDIDEEAFSLQKFLKLASEGQTVAMDLLFAPDWAHIIPPDPLWADIAANRSRLLTRKSASFVGYVKAQANKYGIRGSRVASSRAALSLLTRAMETSGAGAKLDLHAQEIHKLVASYDHMAILQDRTPNGQDIELWEVCDRKMPLTATIKNAHDIMQRLVGEYGKRALMAESNQGVDWKALSHAVRIGHQAVELLKTGQITFPLPDAKHVLDIKLGRLSYKDVADEIEGLLETVNAVAECSTLPEQPDYDWINSFVYEAYRTEVVKNG</sequence>
<reference evidence="1 4" key="2">
    <citation type="submission" date="2020-08" db="EMBL/GenBank/DDBJ databases">
        <title>Genomic Encyclopedia of Type Strains, Phase IV (KMG-IV): sequencing the most valuable type-strain genomes for metagenomic binning, comparative biology and taxonomic classification.</title>
        <authorList>
            <person name="Goeker M."/>
        </authorList>
    </citation>
    <scope>NUCLEOTIDE SEQUENCE [LARGE SCALE GENOMIC DNA]</scope>
    <source>
        <strain evidence="1 4">DSM 100021</strain>
    </source>
</reference>
<dbReference type="OrthoDB" id="5148222at2"/>
<dbReference type="PANTHER" id="PTHR34817">
    <property type="entry name" value="NUCLEOTIDYLTRANSFERASE"/>
    <property type="match status" value="1"/>
</dbReference>
<evidence type="ECO:0000313" key="4">
    <source>
        <dbReference type="Proteomes" id="UP000544107"/>
    </source>
</evidence>
<reference evidence="2 3" key="1">
    <citation type="submission" date="2016-09" db="EMBL/GenBank/DDBJ databases">
        <title>Rhizobium oryziradicis sp. nov., isolated from the root of rice.</title>
        <authorList>
            <person name="Zhao J."/>
            <person name="Zhang X."/>
        </authorList>
    </citation>
    <scope>NUCLEOTIDE SEQUENCE [LARGE SCALE GENOMIC DNA]</scope>
    <source>
        <strain evidence="2 3">14971</strain>
    </source>
</reference>
<comment type="caution">
    <text evidence="2">The sequence shown here is derived from an EMBL/GenBank/DDBJ whole genome shotgun (WGS) entry which is preliminary data.</text>
</comment>
<dbReference type="PANTHER" id="PTHR34817:SF1">
    <property type="entry name" value="NUCLEOTIDYLTRANSFERASE"/>
    <property type="match status" value="1"/>
</dbReference>
<dbReference type="Pfam" id="PF10127">
    <property type="entry name" value="RlaP"/>
    <property type="match status" value="1"/>
</dbReference>
<evidence type="ECO:0000313" key="3">
    <source>
        <dbReference type="Proteomes" id="UP000185598"/>
    </source>
</evidence>
<proteinExistence type="predicted"/>
<organism evidence="2 3">
    <name type="scientific">Allorhizobium taibaishanense</name>
    <dbReference type="NCBI Taxonomy" id="887144"/>
    <lineage>
        <taxon>Bacteria</taxon>
        <taxon>Pseudomonadati</taxon>
        <taxon>Pseudomonadota</taxon>
        <taxon>Alphaproteobacteria</taxon>
        <taxon>Hyphomicrobiales</taxon>
        <taxon>Rhizobiaceae</taxon>
        <taxon>Rhizobium/Agrobacterium group</taxon>
        <taxon>Allorhizobium</taxon>
    </lineage>
</organism>
<protein>
    <recommendedName>
        <fullName evidence="5">Nucleotidyltransferase</fullName>
    </recommendedName>
</protein>